<comment type="similarity">
    <text evidence="1">Belongs to the DNA polymerase type-Y family.</text>
</comment>
<reference evidence="5" key="1">
    <citation type="submission" date="2020-02" db="EMBL/GenBank/DDBJ databases">
        <authorList>
            <person name="Meier V. D."/>
        </authorList>
    </citation>
    <scope>NUCLEOTIDE SEQUENCE</scope>
    <source>
        <strain evidence="5">AVDCRST_MAG53</strain>
    </source>
</reference>
<proteinExistence type="inferred from homology"/>
<dbReference type="InterPro" id="IPR001126">
    <property type="entry name" value="UmuC"/>
</dbReference>
<feature type="domain" description="UmuC" evidence="4">
    <location>
        <begin position="17"/>
        <end position="145"/>
    </location>
</feature>
<evidence type="ECO:0000256" key="1">
    <source>
        <dbReference type="ARBA" id="ARBA00010945"/>
    </source>
</evidence>
<evidence type="ECO:0000259" key="4">
    <source>
        <dbReference type="Pfam" id="PF00817"/>
    </source>
</evidence>
<keyword evidence="2" id="KW-0227">DNA damage</keyword>
<evidence type="ECO:0000256" key="2">
    <source>
        <dbReference type="ARBA" id="ARBA00022763"/>
    </source>
</evidence>
<dbReference type="GO" id="GO:0006281">
    <property type="term" value="P:DNA repair"/>
    <property type="evidence" value="ECO:0007669"/>
    <property type="project" value="InterPro"/>
</dbReference>
<dbReference type="Pfam" id="PF00817">
    <property type="entry name" value="IMS"/>
    <property type="match status" value="1"/>
</dbReference>
<name>A0A6J4T4E1_9ACTN</name>
<dbReference type="SUPFAM" id="SSF56672">
    <property type="entry name" value="DNA/RNA polymerases"/>
    <property type="match status" value="1"/>
</dbReference>
<dbReference type="InterPro" id="IPR050356">
    <property type="entry name" value="SulA_CellDiv_inhibitor"/>
</dbReference>
<dbReference type="InterPro" id="IPR043502">
    <property type="entry name" value="DNA/RNA_pol_sf"/>
</dbReference>
<dbReference type="Gene3D" id="3.30.70.270">
    <property type="match status" value="1"/>
</dbReference>
<comment type="function">
    <text evidence="3">Poorly processive, error-prone DNA polymerase involved in untargeted mutagenesis. Copies undamaged DNA at stalled replication forks, which arise in vivo from mismatched or misaligned primer ends. These misaligned primers can be extended by PolIV. Exhibits no 3'-5' exonuclease (proofreading) activity. May be involved in translesional synthesis, in conjunction with the beta clamp from PolIII.</text>
</comment>
<protein>
    <submittedName>
        <fullName evidence="5">DNA polymerase-like protein PA0670</fullName>
    </submittedName>
</protein>
<sequence>MVVCVLLPRFSLATAAGGRETLAAGPAALAPEPGREQLVGEVNAAAEGHGVHSGMRLGEALARCPRLALIPPDPVGVADSWEEIVTRLESVGAQVEAFVPGVACFEADGLRRLHGGSLDGVVAAVRRAIAVPARIGAGPSRFCARTGAARARSRRAEIVRGEEDLRVAPVSMLRAVPETAALVAPLEQLGLGTLGTLARLERAVLADRFGRAGERAWDLARGRDAPLRPRVPGEVLQEELELEESASGEQLGRALELLVDRLVARRERDGRTLRVVVLSTRLVEGGTWRERMVFREPLADAGRMRLVLAQRLAMLPAPAEALRLSVERFGPPHQAGRALFEDSAAERRGRLREAVKQARAAAGPDAALRVLAVDPDSRVPERRAVLTPFE</sequence>
<organism evidence="5">
    <name type="scientific">uncultured Solirubrobacteraceae bacterium</name>
    <dbReference type="NCBI Taxonomy" id="1162706"/>
    <lineage>
        <taxon>Bacteria</taxon>
        <taxon>Bacillati</taxon>
        <taxon>Actinomycetota</taxon>
        <taxon>Thermoleophilia</taxon>
        <taxon>Solirubrobacterales</taxon>
        <taxon>Solirubrobacteraceae</taxon>
        <taxon>environmental samples</taxon>
    </lineage>
</organism>
<dbReference type="PANTHER" id="PTHR35369">
    <property type="entry name" value="BLR3025 PROTEIN-RELATED"/>
    <property type="match status" value="1"/>
</dbReference>
<accession>A0A6J4T4E1</accession>
<dbReference type="EMBL" id="CADCVR010000086">
    <property type="protein sequence ID" value="CAA9513091.1"/>
    <property type="molecule type" value="Genomic_DNA"/>
</dbReference>
<dbReference type="PANTHER" id="PTHR35369:SF2">
    <property type="entry name" value="BLR3025 PROTEIN"/>
    <property type="match status" value="1"/>
</dbReference>
<dbReference type="InterPro" id="IPR043128">
    <property type="entry name" value="Rev_trsase/Diguanyl_cyclase"/>
</dbReference>
<dbReference type="Gene3D" id="1.10.150.20">
    <property type="entry name" value="5' to 3' exonuclease, C-terminal subdomain"/>
    <property type="match status" value="1"/>
</dbReference>
<dbReference type="AlphaFoldDB" id="A0A6J4T4E1"/>
<dbReference type="Gene3D" id="3.40.1170.60">
    <property type="match status" value="1"/>
</dbReference>
<evidence type="ECO:0000313" key="5">
    <source>
        <dbReference type="EMBL" id="CAA9513091.1"/>
    </source>
</evidence>
<evidence type="ECO:0000256" key="3">
    <source>
        <dbReference type="ARBA" id="ARBA00025589"/>
    </source>
</evidence>
<gene>
    <name evidence="5" type="ORF">AVDCRST_MAG53-2756</name>
</gene>